<gene>
    <name evidence="1" type="ORF">PSS4_v1_350013</name>
    <name evidence="2" type="ORF">RUN1985_v1_920025</name>
    <name evidence="3" type="ORF">TD1301_v1_900012</name>
    <name evidence="4" type="ORF">TF3108_v1_320029</name>
</gene>
<organism evidence="2">
    <name type="scientific">Ralstonia solanacearum</name>
    <name type="common">Pseudomonas solanacearum</name>
    <dbReference type="NCBI Taxonomy" id="305"/>
    <lineage>
        <taxon>Bacteria</taxon>
        <taxon>Pseudomonadati</taxon>
        <taxon>Pseudomonadota</taxon>
        <taxon>Betaproteobacteria</taxon>
        <taxon>Burkholderiales</taxon>
        <taxon>Burkholderiaceae</taxon>
        <taxon>Ralstonia</taxon>
        <taxon>Ralstonia solanacearum species complex</taxon>
    </lineage>
</organism>
<proteinExistence type="predicted"/>
<dbReference type="EMBL" id="LN899824">
    <property type="protein sequence ID" value="CUV31508.1"/>
    <property type="molecule type" value="Genomic_DNA"/>
</dbReference>
<reference evidence="2" key="1">
    <citation type="submission" date="2015-10" db="EMBL/GenBank/DDBJ databases">
        <authorList>
            <person name="Gilbert D.G."/>
        </authorList>
    </citation>
    <scope>NUCLEOTIDE SEQUENCE</scope>
    <source>
        <strain evidence="2">Phyl III-seqv23</strain>
    </source>
</reference>
<evidence type="ECO:0000313" key="3">
    <source>
        <dbReference type="EMBL" id="CUV34391.1"/>
    </source>
</evidence>
<sequence>MPRAQPSLKVVMIDTVKLNPWDLRALPLISPQLRRMRHVALAVCLELLRRNPLGATSPFPQHRAARRQTLPRHLRQRCDAGWGLWPGCECQASQDMQPRQRAIQTIKAVPDVALGLVLPADQGSI</sequence>
<dbReference type="EMBL" id="LN899825">
    <property type="protein sequence ID" value="CUV34391.1"/>
    <property type="molecule type" value="Genomic_DNA"/>
</dbReference>
<dbReference type="EMBL" id="LN899826">
    <property type="protein sequence ID" value="CUV39685.1"/>
    <property type="molecule type" value="Genomic_DNA"/>
</dbReference>
<dbReference type="EMBL" id="LN899821">
    <property type="protein sequence ID" value="CUV17565.1"/>
    <property type="molecule type" value="Genomic_DNA"/>
</dbReference>
<accession>A0A0S4VA20</accession>
<evidence type="ECO:0000313" key="4">
    <source>
        <dbReference type="EMBL" id="CUV39685.1"/>
    </source>
</evidence>
<evidence type="ECO:0000313" key="1">
    <source>
        <dbReference type="EMBL" id="CUV17565.1"/>
    </source>
</evidence>
<dbReference type="AlphaFoldDB" id="A0A0S4VA20"/>
<name>A0A0S4VA20_RALSL</name>
<protein>
    <submittedName>
        <fullName evidence="2">Uncharacterized protein</fullName>
    </submittedName>
</protein>
<evidence type="ECO:0000313" key="2">
    <source>
        <dbReference type="EMBL" id="CUV31508.1"/>
    </source>
</evidence>